<sequence length="431" mass="46048">MYTYIHQAGARLVDHFKGFKKMKGGCATLNKHLDSATPSAADRIPATNRLPWAGLLALAVAGFICILTETIPAGLLPQISGELGISEAFAGQLVTLYALGSLLAAIPLTTATRGWRRRPLLVLCISGFLVFNTATALSSSYTLTLIVRFLAGVSAGVLWGMTAGYARRMVPDDRKGQAMAVAMVGTPLALAFGVPAGTFLGVLVGWRAVFAIMSLLAVLLLVWILWKMPDYPGQPEGKRLSLKQVMGIPGVRPVLLVVLAWVLAHNVLYTYLAPFLVTAGLARRIDLVLLIFGLSSVVGIWIIGVWIDRMQRPLVLISLFGFALASVFLGIAGSQPVIIYLAVMVWGLTFGGAATLLQTAVAQAAGESADVAQSMLVTAWNLAIGGGGFLGAILLETLGVRSFPWTVFLLLILALLVVWRSREHGFVSRRQ</sequence>
<dbReference type="PROSITE" id="PS50850">
    <property type="entry name" value="MFS"/>
    <property type="match status" value="1"/>
</dbReference>
<feature type="transmembrane region" description="Helical" evidence="7">
    <location>
        <begin position="52"/>
        <end position="76"/>
    </location>
</feature>
<feature type="transmembrane region" description="Helical" evidence="7">
    <location>
        <begin position="338"/>
        <end position="362"/>
    </location>
</feature>
<dbReference type="Pfam" id="PF07690">
    <property type="entry name" value="MFS_1"/>
    <property type="match status" value="1"/>
</dbReference>
<comment type="subcellular location">
    <subcellularLocation>
        <location evidence="1">Cell membrane</location>
        <topology evidence="1">Multi-pass membrane protein</topology>
    </subcellularLocation>
</comment>
<proteinExistence type="predicted"/>
<evidence type="ECO:0000256" key="7">
    <source>
        <dbReference type="SAM" id="Phobius"/>
    </source>
</evidence>
<dbReference type="InterPro" id="IPR011701">
    <property type="entry name" value="MFS"/>
</dbReference>
<keyword evidence="10" id="KW-1185">Reference proteome</keyword>
<evidence type="ECO:0000256" key="6">
    <source>
        <dbReference type="ARBA" id="ARBA00023136"/>
    </source>
</evidence>
<comment type="caution">
    <text evidence="9">The sequence shown here is derived from an EMBL/GenBank/DDBJ whole genome shotgun (WGS) entry which is preliminary data.</text>
</comment>
<evidence type="ECO:0000256" key="4">
    <source>
        <dbReference type="ARBA" id="ARBA00022692"/>
    </source>
</evidence>
<accession>A0A917FFG7</accession>
<dbReference type="InterPro" id="IPR020846">
    <property type="entry name" value="MFS_dom"/>
</dbReference>
<feature type="transmembrane region" description="Helical" evidence="7">
    <location>
        <begin position="374"/>
        <end position="395"/>
    </location>
</feature>
<dbReference type="GO" id="GO:0022857">
    <property type="term" value="F:transmembrane transporter activity"/>
    <property type="evidence" value="ECO:0007669"/>
    <property type="project" value="InterPro"/>
</dbReference>
<dbReference type="InterPro" id="IPR036259">
    <property type="entry name" value="MFS_trans_sf"/>
</dbReference>
<dbReference type="AlphaFoldDB" id="A0A917FFG7"/>
<keyword evidence="6 7" id="KW-0472">Membrane</keyword>
<keyword evidence="3" id="KW-1003">Cell membrane</keyword>
<reference evidence="9" key="1">
    <citation type="journal article" date="2014" name="Int. J. Syst. Evol. Microbiol.">
        <title>Complete genome sequence of Corynebacterium casei LMG S-19264T (=DSM 44701T), isolated from a smear-ripened cheese.</title>
        <authorList>
            <consortium name="US DOE Joint Genome Institute (JGI-PGF)"/>
            <person name="Walter F."/>
            <person name="Albersmeier A."/>
            <person name="Kalinowski J."/>
            <person name="Ruckert C."/>
        </authorList>
    </citation>
    <scope>NUCLEOTIDE SEQUENCE</scope>
    <source>
        <strain evidence="9">CGMCC 1.16134</strain>
    </source>
</reference>
<feature type="transmembrane region" description="Helical" evidence="7">
    <location>
        <begin position="287"/>
        <end position="307"/>
    </location>
</feature>
<dbReference type="Proteomes" id="UP000637643">
    <property type="component" value="Unassembled WGS sequence"/>
</dbReference>
<feature type="transmembrane region" description="Helical" evidence="7">
    <location>
        <begin position="401"/>
        <end position="419"/>
    </location>
</feature>
<evidence type="ECO:0000256" key="1">
    <source>
        <dbReference type="ARBA" id="ARBA00004651"/>
    </source>
</evidence>
<dbReference type="EMBL" id="BMKR01000009">
    <property type="protein sequence ID" value="GGF79420.1"/>
    <property type="molecule type" value="Genomic_DNA"/>
</dbReference>
<feature type="transmembrane region" description="Helical" evidence="7">
    <location>
        <begin position="145"/>
        <end position="166"/>
    </location>
</feature>
<protein>
    <submittedName>
        <fullName evidence="9">MFS transporter</fullName>
    </submittedName>
</protein>
<feature type="transmembrane region" description="Helical" evidence="7">
    <location>
        <begin position="206"/>
        <end position="226"/>
    </location>
</feature>
<evidence type="ECO:0000256" key="5">
    <source>
        <dbReference type="ARBA" id="ARBA00022989"/>
    </source>
</evidence>
<feature type="transmembrane region" description="Helical" evidence="7">
    <location>
        <begin position="178"/>
        <end position="200"/>
    </location>
</feature>
<name>A0A917FFG7_9BACL</name>
<keyword evidence="4 7" id="KW-0812">Transmembrane</keyword>
<keyword evidence="2" id="KW-0813">Transport</keyword>
<feature type="transmembrane region" description="Helical" evidence="7">
    <location>
        <begin position="314"/>
        <end position="332"/>
    </location>
</feature>
<evidence type="ECO:0000313" key="10">
    <source>
        <dbReference type="Proteomes" id="UP000637643"/>
    </source>
</evidence>
<dbReference type="PANTHER" id="PTHR43124:SF3">
    <property type="entry name" value="CHLORAMPHENICOL EFFLUX PUMP RV0191"/>
    <property type="match status" value="1"/>
</dbReference>
<dbReference type="Gene3D" id="1.20.1250.20">
    <property type="entry name" value="MFS general substrate transporter like domains"/>
    <property type="match status" value="1"/>
</dbReference>
<evidence type="ECO:0000313" key="9">
    <source>
        <dbReference type="EMBL" id="GGF79420.1"/>
    </source>
</evidence>
<dbReference type="PANTHER" id="PTHR43124">
    <property type="entry name" value="PURINE EFFLUX PUMP PBUE"/>
    <property type="match status" value="1"/>
</dbReference>
<feature type="domain" description="Major facilitator superfamily (MFS) profile" evidence="8">
    <location>
        <begin position="54"/>
        <end position="425"/>
    </location>
</feature>
<feature type="transmembrane region" description="Helical" evidence="7">
    <location>
        <begin position="247"/>
        <end position="267"/>
    </location>
</feature>
<gene>
    <name evidence="9" type="ORF">GCM10010912_25530</name>
</gene>
<evidence type="ECO:0000256" key="3">
    <source>
        <dbReference type="ARBA" id="ARBA00022475"/>
    </source>
</evidence>
<dbReference type="SUPFAM" id="SSF103473">
    <property type="entry name" value="MFS general substrate transporter"/>
    <property type="match status" value="1"/>
</dbReference>
<dbReference type="CDD" id="cd17324">
    <property type="entry name" value="MFS_NepI_like"/>
    <property type="match status" value="1"/>
</dbReference>
<dbReference type="InterPro" id="IPR050189">
    <property type="entry name" value="MFS_Efflux_Transporters"/>
</dbReference>
<feature type="transmembrane region" description="Helical" evidence="7">
    <location>
        <begin position="120"/>
        <end position="139"/>
    </location>
</feature>
<reference evidence="9" key="2">
    <citation type="submission" date="2020-09" db="EMBL/GenBank/DDBJ databases">
        <authorList>
            <person name="Sun Q."/>
            <person name="Zhou Y."/>
        </authorList>
    </citation>
    <scope>NUCLEOTIDE SEQUENCE</scope>
    <source>
        <strain evidence="9">CGMCC 1.16134</strain>
    </source>
</reference>
<dbReference type="GO" id="GO:0005886">
    <property type="term" value="C:plasma membrane"/>
    <property type="evidence" value="ECO:0007669"/>
    <property type="project" value="UniProtKB-SubCell"/>
</dbReference>
<feature type="transmembrane region" description="Helical" evidence="7">
    <location>
        <begin position="88"/>
        <end position="108"/>
    </location>
</feature>
<evidence type="ECO:0000259" key="8">
    <source>
        <dbReference type="PROSITE" id="PS50850"/>
    </source>
</evidence>
<evidence type="ECO:0000256" key="2">
    <source>
        <dbReference type="ARBA" id="ARBA00022448"/>
    </source>
</evidence>
<organism evidence="9 10">
    <name type="scientific">Paenibacillus albidus</name>
    <dbReference type="NCBI Taxonomy" id="2041023"/>
    <lineage>
        <taxon>Bacteria</taxon>
        <taxon>Bacillati</taxon>
        <taxon>Bacillota</taxon>
        <taxon>Bacilli</taxon>
        <taxon>Bacillales</taxon>
        <taxon>Paenibacillaceae</taxon>
        <taxon>Paenibacillus</taxon>
    </lineage>
</organism>
<keyword evidence="5 7" id="KW-1133">Transmembrane helix</keyword>